<gene>
    <name evidence="2" type="ORF">EOI86_01545</name>
</gene>
<dbReference type="InterPro" id="IPR010710">
    <property type="entry name" value="DUF1289"/>
</dbReference>
<sequence>MTESRIPLPDIPSPCVGVCAVNPVSGHCVGCLRSIEEIGIWPRASNEERLAILNELKERRRAAGRTSAADQRPRRRARRTKSPDKNDG</sequence>
<dbReference type="Pfam" id="PF06945">
    <property type="entry name" value="DUF1289"/>
    <property type="match status" value="1"/>
</dbReference>
<evidence type="ECO:0000313" key="2">
    <source>
        <dbReference type="EMBL" id="RVU38016.1"/>
    </source>
</evidence>
<protein>
    <submittedName>
        <fullName evidence="2">DUF1289 domain-containing protein</fullName>
    </submittedName>
</protein>
<evidence type="ECO:0000313" key="3">
    <source>
        <dbReference type="Proteomes" id="UP000287447"/>
    </source>
</evidence>
<accession>A0A3S2Y441</accession>
<keyword evidence="3" id="KW-1185">Reference proteome</keyword>
<organism evidence="2 3">
    <name type="scientific">Hwanghaeella grinnelliae</name>
    <dbReference type="NCBI Taxonomy" id="2500179"/>
    <lineage>
        <taxon>Bacteria</taxon>
        <taxon>Pseudomonadati</taxon>
        <taxon>Pseudomonadota</taxon>
        <taxon>Alphaproteobacteria</taxon>
        <taxon>Rhodospirillales</taxon>
        <taxon>Rhodospirillaceae</taxon>
        <taxon>Hwanghaeella</taxon>
    </lineage>
</organism>
<dbReference type="OrthoDB" id="9811423at2"/>
<dbReference type="PANTHER" id="PTHR35175">
    <property type="entry name" value="DUF1289 DOMAIN-CONTAINING PROTEIN"/>
    <property type="match status" value="1"/>
</dbReference>
<dbReference type="EMBL" id="SADE01000001">
    <property type="protein sequence ID" value="RVU38016.1"/>
    <property type="molecule type" value="Genomic_DNA"/>
</dbReference>
<dbReference type="AlphaFoldDB" id="A0A3S2Y441"/>
<dbReference type="Proteomes" id="UP000287447">
    <property type="component" value="Unassembled WGS sequence"/>
</dbReference>
<dbReference type="PANTHER" id="PTHR35175:SF2">
    <property type="entry name" value="DUF1289 DOMAIN-CONTAINING PROTEIN"/>
    <property type="match status" value="1"/>
</dbReference>
<name>A0A3S2Y441_9PROT</name>
<reference evidence="3" key="1">
    <citation type="submission" date="2019-01" db="EMBL/GenBank/DDBJ databases">
        <title>Gri0909 isolated from a small marine red alga.</title>
        <authorList>
            <person name="Kim J."/>
            <person name="Jeong S.E."/>
            <person name="Jeon C.O."/>
        </authorList>
    </citation>
    <scope>NUCLEOTIDE SEQUENCE [LARGE SCALE GENOMIC DNA]</scope>
    <source>
        <strain evidence="3">Gri0909</strain>
    </source>
</reference>
<dbReference type="RefSeq" id="WP_127763389.1">
    <property type="nucleotide sequence ID" value="NZ_SADE01000001.1"/>
</dbReference>
<proteinExistence type="predicted"/>
<evidence type="ECO:0000256" key="1">
    <source>
        <dbReference type="SAM" id="MobiDB-lite"/>
    </source>
</evidence>
<comment type="caution">
    <text evidence="2">The sequence shown here is derived from an EMBL/GenBank/DDBJ whole genome shotgun (WGS) entry which is preliminary data.</text>
</comment>
<feature type="region of interest" description="Disordered" evidence="1">
    <location>
        <begin position="58"/>
        <end position="88"/>
    </location>
</feature>